<dbReference type="EMBL" id="WTPW01002574">
    <property type="protein sequence ID" value="KAF0376998.1"/>
    <property type="molecule type" value="Genomic_DNA"/>
</dbReference>
<dbReference type="AlphaFoldDB" id="A0A8H3WXX8"/>
<evidence type="ECO:0000313" key="2">
    <source>
        <dbReference type="Proteomes" id="UP000439903"/>
    </source>
</evidence>
<accession>A0A8H3WXX8</accession>
<name>A0A8H3WXX8_GIGMA</name>
<proteinExistence type="predicted"/>
<comment type="caution">
    <text evidence="1">The sequence shown here is derived from an EMBL/GenBank/DDBJ whole genome shotgun (WGS) entry which is preliminary data.</text>
</comment>
<evidence type="ECO:0000313" key="1">
    <source>
        <dbReference type="EMBL" id="KAF0376998.1"/>
    </source>
</evidence>
<reference evidence="1 2" key="1">
    <citation type="journal article" date="2019" name="Environ. Microbiol.">
        <title>At the nexus of three kingdoms: the genome of the mycorrhizal fungus Gigaspora margarita provides insights into plant, endobacterial and fungal interactions.</title>
        <authorList>
            <person name="Venice F."/>
            <person name="Ghignone S."/>
            <person name="Salvioli di Fossalunga A."/>
            <person name="Amselem J."/>
            <person name="Novero M."/>
            <person name="Xianan X."/>
            <person name="Sedzielewska Toro K."/>
            <person name="Morin E."/>
            <person name="Lipzen A."/>
            <person name="Grigoriev I.V."/>
            <person name="Henrissat B."/>
            <person name="Martin F.M."/>
            <person name="Bonfante P."/>
        </authorList>
    </citation>
    <scope>NUCLEOTIDE SEQUENCE [LARGE SCALE GENOMIC DNA]</scope>
    <source>
        <strain evidence="1 2">BEG34</strain>
    </source>
</reference>
<keyword evidence="2" id="KW-1185">Reference proteome</keyword>
<organism evidence="1 2">
    <name type="scientific">Gigaspora margarita</name>
    <dbReference type="NCBI Taxonomy" id="4874"/>
    <lineage>
        <taxon>Eukaryota</taxon>
        <taxon>Fungi</taxon>
        <taxon>Fungi incertae sedis</taxon>
        <taxon>Mucoromycota</taxon>
        <taxon>Glomeromycotina</taxon>
        <taxon>Glomeromycetes</taxon>
        <taxon>Diversisporales</taxon>
        <taxon>Gigasporaceae</taxon>
        <taxon>Gigaspora</taxon>
    </lineage>
</organism>
<protein>
    <submittedName>
        <fullName evidence="1">Uncharacterized protein</fullName>
    </submittedName>
</protein>
<gene>
    <name evidence="1" type="ORF">F8M41_012674</name>
</gene>
<dbReference type="Proteomes" id="UP000439903">
    <property type="component" value="Unassembled WGS sequence"/>
</dbReference>
<sequence>MITNPKDDYRLYKNLLDQILIDDEQSETWRNRARACRNERSFKKQLSKAVDELWKQVEEERQALAPINQFEGELDHFSKKLREKMQVQFIKRFESIFKKTQEENVQYKITILLKRKILLISGSETFINPTMINEEFNGIPSVKDIPLLIKNILSELNKV</sequence>